<name>B9FTD8_ORYSJ</name>
<dbReference type="CDD" id="cd04480">
    <property type="entry name" value="RPA1_DBD_A_like"/>
    <property type="match status" value="1"/>
</dbReference>
<dbReference type="InterPro" id="IPR012340">
    <property type="entry name" value="NA-bd_OB-fold"/>
</dbReference>
<evidence type="ECO:0000256" key="1">
    <source>
        <dbReference type="SAM" id="MobiDB-lite"/>
    </source>
</evidence>
<dbReference type="Gene3D" id="2.40.50.140">
    <property type="entry name" value="Nucleic acid-binding proteins"/>
    <property type="match status" value="2"/>
</dbReference>
<feature type="region of interest" description="Disordered" evidence="1">
    <location>
        <begin position="398"/>
        <end position="473"/>
    </location>
</feature>
<accession>B9FTD8</accession>
<dbReference type="Proteomes" id="UP000007752">
    <property type="component" value="Chromosome 6"/>
</dbReference>
<reference evidence="2" key="1">
    <citation type="journal article" date="2005" name="PLoS Biol.">
        <title>The genomes of Oryza sativa: a history of duplications.</title>
        <authorList>
            <person name="Yu J."/>
            <person name="Wang J."/>
            <person name="Lin W."/>
            <person name="Li S."/>
            <person name="Li H."/>
            <person name="Zhou J."/>
            <person name="Ni P."/>
            <person name="Dong W."/>
            <person name="Hu S."/>
            <person name="Zeng C."/>
            <person name="Zhang J."/>
            <person name="Zhang Y."/>
            <person name="Li R."/>
            <person name="Xu Z."/>
            <person name="Li S."/>
            <person name="Li X."/>
            <person name="Zheng H."/>
            <person name="Cong L."/>
            <person name="Lin L."/>
            <person name="Yin J."/>
            <person name="Geng J."/>
            <person name="Li G."/>
            <person name="Shi J."/>
            <person name="Liu J."/>
            <person name="Lv H."/>
            <person name="Li J."/>
            <person name="Wang J."/>
            <person name="Deng Y."/>
            <person name="Ran L."/>
            <person name="Shi X."/>
            <person name="Wang X."/>
            <person name="Wu Q."/>
            <person name="Li C."/>
            <person name="Ren X."/>
            <person name="Wang J."/>
            <person name="Wang X."/>
            <person name="Li D."/>
            <person name="Liu D."/>
            <person name="Zhang X."/>
            <person name="Ji Z."/>
            <person name="Zhao W."/>
            <person name="Sun Y."/>
            <person name="Zhang Z."/>
            <person name="Bao J."/>
            <person name="Han Y."/>
            <person name="Dong L."/>
            <person name="Ji J."/>
            <person name="Chen P."/>
            <person name="Wu S."/>
            <person name="Liu J."/>
            <person name="Xiao Y."/>
            <person name="Bu D."/>
            <person name="Tan J."/>
            <person name="Yang L."/>
            <person name="Ye C."/>
            <person name="Zhang J."/>
            <person name="Xu J."/>
            <person name="Zhou Y."/>
            <person name="Yu Y."/>
            <person name="Zhang B."/>
            <person name="Zhuang S."/>
            <person name="Wei H."/>
            <person name="Liu B."/>
            <person name="Lei M."/>
            <person name="Yu H."/>
            <person name="Li Y."/>
            <person name="Xu H."/>
            <person name="Wei S."/>
            <person name="He X."/>
            <person name="Fang L."/>
            <person name="Zhang Z."/>
            <person name="Zhang Y."/>
            <person name="Huang X."/>
            <person name="Su Z."/>
            <person name="Tong W."/>
            <person name="Li J."/>
            <person name="Tong Z."/>
            <person name="Li S."/>
            <person name="Ye J."/>
            <person name="Wang L."/>
            <person name="Fang L."/>
            <person name="Lei T."/>
            <person name="Chen C."/>
            <person name="Chen H."/>
            <person name="Xu Z."/>
            <person name="Li H."/>
            <person name="Huang H."/>
            <person name="Zhang F."/>
            <person name="Xu H."/>
            <person name="Li N."/>
            <person name="Zhao C."/>
            <person name="Li S."/>
            <person name="Dong L."/>
            <person name="Huang Y."/>
            <person name="Li L."/>
            <person name="Xi Y."/>
            <person name="Qi Q."/>
            <person name="Li W."/>
            <person name="Zhang B."/>
            <person name="Hu W."/>
            <person name="Zhang Y."/>
            <person name="Tian X."/>
            <person name="Jiao Y."/>
            <person name="Liang X."/>
            <person name="Jin J."/>
            <person name="Gao L."/>
            <person name="Zheng W."/>
            <person name="Hao B."/>
            <person name="Liu S."/>
            <person name="Wang W."/>
            <person name="Yuan L."/>
            <person name="Cao M."/>
            <person name="McDermott J."/>
            <person name="Samudrala R."/>
            <person name="Wang J."/>
            <person name="Wong G.K."/>
            <person name="Yang H."/>
        </authorList>
    </citation>
    <scope>NUCLEOTIDE SEQUENCE [LARGE SCALE GENOMIC DNA]</scope>
</reference>
<evidence type="ECO:0000313" key="2">
    <source>
        <dbReference type="EMBL" id="EEE65749.1"/>
    </source>
</evidence>
<feature type="compositionally biased region" description="Basic and acidic residues" evidence="1">
    <location>
        <begin position="441"/>
        <end position="467"/>
    </location>
</feature>
<dbReference type="PANTHER" id="PTHR47165">
    <property type="entry name" value="OS03G0429900 PROTEIN"/>
    <property type="match status" value="1"/>
</dbReference>
<protein>
    <recommendedName>
        <fullName evidence="3">DUF223 domain-containing protein</fullName>
    </recommendedName>
</protein>
<reference evidence="2" key="2">
    <citation type="submission" date="2008-12" db="EMBL/GenBank/DDBJ databases">
        <title>Improved gene annotation of the rice (Oryza sativa) genomes.</title>
        <authorList>
            <person name="Wang J."/>
            <person name="Li R."/>
            <person name="Fan W."/>
            <person name="Huang Q."/>
            <person name="Zhang J."/>
            <person name="Zhou Y."/>
            <person name="Hu Y."/>
            <person name="Zi S."/>
            <person name="Li J."/>
            <person name="Ni P."/>
            <person name="Zheng H."/>
            <person name="Zhang Y."/>
            <person name="Zhao M."/>
            <person name="Hao Q."/>
            <person name="McDermott J."/>
            <person name="Samudrala R."/>
            <person name="Kristiansen K."/>
            <person name="Wong G.K.-S."/>
        </authorList>
    </citation>
    <scope>NUCLEOTIDE SEQUENCE</scope>
</reference>
<dbReference type="EMBL" id="CM000143">
    <property type="protein sequence ID" value="EEE65749.1"/>
    <property type="molecule type" value="Genomic_DNA"/>
</dbReference>
<dbReference type="SUPFAM" id="SSF50249">
    <property type="entry name" value="Nucleic acid-binding proteins"/>
    <property type="match status" value="2"/>
</dbReference>
<dbReference type="PANTHER" id="PTHR47165:SF4">
    <property type="entry name" value="OS03G0429900 PROTEIN"/>
    <property type="match status" value="1"/>
</dbReference>
<feature type="compositionally biased region" description="Polar residues" evidence="1">
    <location>
        <begin position="405"/>
        <end position="423"/>
    </location>
</feature>
<dbReference type="CDD" id="cd04481">
    <property type="entry name" value="RPA1_DBD_B_like"/>
    <property type="match status" value="1"/>
</dbReference>
<organism evidence="2">
    <name type="scientific">Oryza sativa subsp. japonica</name>
    <name type="common">Rice</name>
    <dbReference type="NCBI Taxonomy" id="39947"/>
    <lineage>
        <taxon>Eukaryota</taxon>
        <taxon>Viridiplantae</taxon>
        <taxon>Streptophyta</taxon>
        <taxon>Embryophyta</taxon>
        <taxon>Tracheophyta</taxon>
        <taxon>Spermatophyta</taxon>
        <taxon>Magnoliopsida</taxon>
        <taxon>Liliopsida</taxon>
        <taxon>Poales</taxon>
        <taxon>Poaceae</taxon>
        <taxon>BOP clade</taxon>
        <taxon>Oryzoideae</taxon>
        <taxon>Oryzeae</taxon>
        <taxon>Oryzinae</taxon>
        <taxon>Oryza</taxon>
        <taxon>Oryza sativa</taxon>
    </lineage>
</organism>
<evidence type="ECO:0008006" key="3">
    <source>
        <dbReference type="Google" id="ProtNLM"/>
    </source>
</evidence>
<dbReference type="AlphaFoldDB" id="B9FTD8"/>
<proteinExistence type="predicted"/>
<gene>
    <name evidence="2" type="ORF">OsJ_21411</name>
</gene>
<sequence>MANPATSLKDISVGQQNCKVFGRLIRLWDAINMRSKSADPLISIDGILLDEHITVPKRFAKQFRPLLNKGSVYLISNTVAIDAKRKTNIYQCQNYILQFKHDTRIQPLESRGLTIPKFFFDFCPFDEVLGKNISSKPLIDLIGVISYIGPYDFVSPTSDKKLRRIKIQNLEYVPFPNLIVKINALIIYFCVISAIVYMQHFCREQTQDVLLWGQYGESFNEDATLHKSKDEIVVAIFAGLTAGKFSGSFFDPNKCPPIQRMQNISTSLSPAAITEASSSSATEIYIDLDTPQVREFRTRYKLPVTITDESGSLDAVAFSFVAKDLVELDAAQASQNMKIDPADHPTALNNAIGKTKIFAIGMNTDTSSKFPISYVLKKSFTIEPTMSPLKNKEVLQLPPPAPLTDNPSTTIHNTGASSKSTPEISLADKTPTEKTSSTTKRAIDFTKDSIEETRSKKLQHTEGKADFPEDSIEGTKHRATNCIAYQSA</sequence>